<evidence type="ECO:0000313" key="3">
    <source>
        <dbReference type="Proteomes" id="UP000295357"/>
    </source>
</evidence>
<evidence type="ECO:0000313" key="2">
    <source>
        <dbReference type="EMBL" id="TDP11151.1"/>
    </source>
</evidence>
<dbReference type="EMBL" id="SNXE01000003">
    <property type="protein sequence ID" value="TDP11151.1"/>
    <property type="molecule type" value="Genomic_DNA"/>
</dbReference>
<comment type="caution">
    <text evidence="2">The sequence shown here is derived from an EMBL/GenBank/DDBJ whole genome shotgun (WGS) entry which is preliminary data.</text>
</comment>
<name>A0A4R6N9K1_9BURK</name>
<dbReference type="PROSITE" id="PS51257">
    <property type="entry name" value="PROKAR_LIPOPROTEIN"/>
    <property type="match status" value="1"/>
</dbReference>
<reference evidence="2 3" key="1">
    <citation type="submission" date="2019-03" db="EMBL/GenBank/DDBJ databases">
        <title>Genomic Encyclopedia of Type Strains, Phase IV (KMG-IV): sequencing the most valuable type-strain genomes for metagenomic binning, comparative biology and taxonomic classification.</title>
        <authorList>
            <person name="Goeker M."/>
        </authorList>
    </citation>
    <scope>NUCLEOTIDE SEQUENCE [LARGE SCALE GENOMIC DNA]</scope>
    <source>
        <strain evidence="2 3">DSM 25082</strain>
    </source>
</reference>
<evidence type="ECO:0008006" key="4">
    <source>
        <dbReference type="Google" id="ProtNLM"/>
    </source>
</evidence>
<feature type="chain" id="PRO_5020714777" description="Phosphate ABC transporter substrate-binding protein" evidence="1">
    <location>
        <begin position="25"/>
        <end position="143"/>
    </location>
</feature>
<keyword evidence="1" id="KW-0732">Signal</keyword>
<dbReference type="Gene3D" id="3.40.190.10">
    <property type="entry name" value="Periplasmic binding protein-like II"/>
    <property type="match status" value="1"/>
</dbReference>
<gene>
    <name evidence="2" type="ORF">DFR39_10374</name>
</gene>
<feature type="signal peptide" evidence="1">
    <location>
        <begin position="1"/>
        <end position="24"/>
    </location>
</feature>
<organism evidence="2 3">
    <name type="scientific">Roseateles asaccharophilus</name>
    <dbReference type="NCBI Taxonomy" id="582607"/>
    <lineage>
        <taxon>Bacteria</taxon>
        <taxon>Pseudomonadati</taxon>
        <taxon>Pseudomonadota</taxon>
        <taxon>Betaproteobacteria</taxon>
        <taxon>Burkholderiales</taxon>
        <taxon>Sphaerotilaceae</taxon>
        <taxon>Roseateles</taxon>
    </lineage>
</organism>
<keyword evidence="3" id="KW-1185">Reference proteome</keyword>
<proteinExistence type="predicted"/>
<protein>
    <recommendedName>
        <fullName evidence="4">Phosphate ABC transporter substrate-binding protein</fullName>
    </recommendedName>
</protein>
<dbReference type="AlphaFoldDB" id="A0A4R6N9K1"/>
<sequence>MLQEFKIWTIATALLLGCSFAASAQVVVIVNPKSPLTTLSPEQASAVFLGKTSSLPGAGPAQPADLPDANAVRELFYTKAAGKTAAQVKASWARLTFSGKASPPKELSSAAEVKKHVAGNVDAIGYIEKSAVDNTVKVVLTIE</sequence>
<evidence type="ECO:0000256" key="1">
    <source>
        <dbReference type="SAM" id="SignalP"/>
    </source>
</evidence>
<dbReference type="Proteomes" id="UP000295357">
    <property type="component" value="Unassembled WGS sequence"/>
</dbReference>
<accession>A0A4R6N9K1</accession>
<dbReference type="SUPFAM" id="SSF53850">
    <property type="entry name" value="Periplasmic binding protein-like II"/>
    <property type="match status" value="1"/>
</dbReference>
<dbReference type="RefSeq" id="WP_246030748.1">
    <property type="nucleotide sequence ID" value="NZ_JAUFPJ010000010.1"/>
</dbReference>